<comment type="caution">
    <text evidence="4">The sequence shown here is derived from an EMBL/GenBank/DDBJ whole genome shotgun (WGS) entry which is preliminary data.</text>
</comment>
<organism evidence="4 5">
    <name type="scientific">Rhizoctonia solani</name>
    <dbReference type="NCBI Taxonomy" id="456999"/>
    <lineage>
        <taxon>Eukaryota</taxon>
        <taxon>Fungi</taxon>
        <taxon>Dikarya</taxon>
        <taxon>Basidiomycota</taxon>
        <taxon>Agaricomycotina</taxon>
        <taxon>Agaricomycetes</taxon>
        <taxon>Cantharellales</taxon>
        <taxon>Ceratobasidiaceae</taxon>
        <taxon>Rhizoctonia</taxon>
    </lineage>
</organism>
<evidence type="ECO:0000313" key="5">
    <source>
        <dbReference type="Proteomes" id="UP000663843"/>
    </source>
</evidence>
<feature type="signal peptide" evidence="3">
    <location>
        <begin position="1"/>
        <end position="24"/>
    </location>
</feature>
<evidence type="ECO:0000256" key="3">
    <source>
        <dbReference type="SAM" id="SignalP"/>
    </source>
</evidence>
<keyword evidence="3" id="KW-0732">Signal</keyword>
<gene>
    <name evidence="4" type="ORF">RDB_LOCUS143847</name>
</gene>
<protein>
    <recommendedName>
        <fullName evidence="6">Transmembrane protein</fullName>
    </recommendedName>
</protein>
<dbReference type="EMBL" id="CAJMWT010005308">
    <property type="protein sequence ID" value="CAE6504347.1"/>
    <property type="molecule type" value="Genomic_DNA"/>
</dbReference>
<feature type="transmembrane region" description="Helical" evidence="2">
    <location>
        <begin position="318"/>
        <end position="341"/>
    </location>
</feature>
<keyword evidence="2" id="KW-1133">Transmembrane helix</keyword>
<evidence type="ECO:0008006" key="6">
    <source>
        <dbReference type="Google" id="ProtNLM"/>
    </source>
</evidence>
<keyword evidence="2" id="KW-0472">Membrane</keyword>
<accession>A0A8H3D1V9</accession>
<dbReference type="Gene3D" id="2.60.120.260">
    <property type="entry name" value="Galactose-binding domain-like"/>
    <property type="match status" value="2"/>
</dbReference>
<sequence>MGSGHLNLRFLSFLVVLFALRVHAQQRTNKTVDDADVFDSYNPGGIQYGPAWYVEPDGRNRFDSTLHTSTTAASNLIYFFQGDAIHYYADRDFPHGPARVYLDGDQTGERVLSNASSIQYQQLLWSKYNLGPGDHQIIISHTGTDGQYIGLDYLVIESDHGFTPSQAGPAASSIPSEAVTIDDNDTRVSYSGGWDPAIQTSQYHAFHYKNTMHRTSQPGASVSFKFNGTAIWYYTDLSPGHAKVNVTLDGKQSWVVTGDATFISAQRILWNITDLSYSEHTVVITHQDTAGLWATLDFFRYLSAEPIPSTPPKSKPPIGAIVGAVVGGVFLLALCGVVYMLRSRRAAKYPPYFGPKNSTGPPLLNGGLDSVPQPVPWGYVWEPYHSRTLNTPIGPSPVNRPLKGQPIETMDGSIRALAPPATVADSWASTASTSNRSEPDVRSLDNPPPYI</sequence>
<feature type="region of interest" description="Disordered" evidence="1">
    <location>
        <begin position="421"/>
        <end position="451"/>
    </location>
</feature>
<feature type="chain" id="PRO_5034600553" description="Transmembrane protein" evidence="3">
    <location>
        <begin position="25"/>
        <end position="451"/>
    </location>
</feature>
<evidence type="ECO:0000313" key="4">
    <source>
        <dbReference type="EMBL" id="CAE6504347.1"/>
    </source>
</evidence>
<dbReference type="AlphaFoldDB" id="A0A8H3D1V9"/>
<proteinExistence type="predicted"/>
<feature type="compositionally biased region" description="Polar residues" evidence="1">
    <location>
        <begin position="427"/>
        <end position="436"/>
    </location>
</feature>
<reference evidence="4" key="1">
    <citation type="submission" date="2021-01" db="EMBL/GenBank/DDBJ databases">
        <authorList>
            <person name="Kaushik A."/>
        </authorList>
    </citation>
    <scope>NUCLEOTIDE SEQUENCE</scope>
    <source>
        <strain evidence="4">AG2-2IIIB</strain>
    </source>
</reference>
<name>A0A8H3D1V9_9AGAM</name>
<dbReference type="Proteomes" id="UP000663843">
    <property type="component" value="Unassembled WGS sequence"/>
</dbReference>
<evidence type="ECO:0000256" key="2">
    <source>
        <dbReference type="SAM" id="Phobius"/>
    </source>
</evidence>
<keyword evidence="2" id="KW-0812">Transmembrane</keyword>
<evidence type="ECO:0000256" key="1">
    <source>
        <dbReference type="SAM" id="MobiDB-lite"/>
    </source>
</evidence>